<dbReference type="RefSeq" id="WP_271636159.1">
    <property type="nucleotide sequence ID" value="NZ_CP094970.1"/>
</dbReference>
<proteinExistence type="predicted"/>
<keyword evidence="1" id="KW-1133">Transmembrane helix</keyword>
<evidence type="ECO:0000313" key="2">
    <source>
        <dbReference type="EMBL" id="UYM07206.1"/>
    </source>
</evidence>
<protein>
    <submittedName>
        <fullName evidence="2">Uncharacterized protein</fullName>
    </submittedName>
</protein>
<name>A0AA46TKZ5_9ACTN</name>
<organism evidence="2 3">
    <name type="scientific">Solicola gregarius</name>
    <dbReference type="NCBI Taxonomy" id="2908642"/>
    <lineage>
        <taxon>Bacteria</taxon>
        <taxon>Bacillati</taxon>
        <taxon>Actinomycetota</taxon>
        <taxon>Actinomycetes</taxon>
        <taxon>Propionibacteriales</taxon>
        <taxon>Nocardioidaceae</taxon>
        <taxon>Solicola</taxon>
    </lineage>
</organism>
<dbReference type="Proteomes" id="UP001164390">
    <property type="component" value="Chromosome"/>
</dbReference>
<sequence length="292" mass="31337">MSIDDTLTERISQLSADVQGGPSLQRALQQGRTRRRRRTAAAVGSGVATVCAVGGVAVAAITGNGFTGGGSAEEVAATWTVAAPPEEMPSLIEDSVRDQLPAGAEVTGVQISAYAEGDYPYAAPKPKPLPRPDWDRAASWVTAFELGDGQTIRVAVLPHDPETEELADDFEAGLRKYCHEATLAGDLSCEYDEPSNGMYVTRKETVLRRVAHPSPSWAKGDVLSGVDPAAVKHRDEVWFDRSVEAAPGSAYSVRVDDEVNVPEYEQAEARWLDMDALERIATDDDLLEQPGS</sequence>
<dbReference type="KEGG" id="sgrg:L0C25_09060"/>
<reference evidence="2" key="1">
    <citation type="submission" date="2022-01" db="EMBL/GenBank/DDBJ databases">
        <title>Nocardioidaceae gen. sp. A5X3R13.</title>
        <authorList>
            <person name="Lopez Marin M.A."/>
            <person name="Uhlik O."/>
        </authorList>
    </citation>
    <scope>NUCLEOTIDE SEQUENCE</scope>
    <source>
        <strain evidence="2">A5X3R13</strain>
    </source>
</reference>
<keyword evidence="1" id="KW-0812">Transmembrane</keyword>
<feature type="transmembrane region" description="Helical" evidence="1">
    <location>
        <begin position="40"/>
        <end position="61"/>
    </location>
</feature>
<evidence type="ECO:0000313" key="3">
    <source>
        <dbReference type="Proteomes" id="UP001164390"/>
    </source>
</evidence>
<evidence type="ECO:0000256" key="1">
    <source>
        <dbReference type="SAM" id="Phobius"/>
    </source>
</evidence>
<keyword evidence="1" id="KW-0472">Membrane</keyword>
<dbReference type="AlphaFoldDB" id="A0AA46TKZ5"/>
<dbReference type="EMBL" id="CP094970">
    <property type="protein sequence ID" value="UYM07206.1"/>
    <property type="molecule type" value="Genomic_DNA"/>
</dbReference>
<accession>A0AA46TKZ5</accession>
<gene>
    <name evidence="2" type="ORF">L0C25_09060</name>
</gene>
<keyword evidence="3" id="KW-1185">Reference proteome</keyword>